<reference evidence="3 4" key="1">
    <citation type="submission" date="2018-11" db="EMBL/GenBank/DDBJ databases">
        <authorList>
            <consortium name="Pathogen Informatics"/>
        </authorList>
    </citation>
    <scope>NUCLEOTIDE SEQUENCE [LARGE SCALE GENOMIC DNA]</scope>
</reference>
<dbReference type="WBParaSite" id="HPBE_0001213401-mRNA-1">
    <property type="protein sequence ID" value="HPBE_0001213401-mRNA-1"/>
    <property type="gene ID" value="HPBE_0001213401"/>
</dbReference>
<evidence type="ECO:0000256" key="1">
    <source>
        <dbReference type="ARBA" id="ARBA00004328"/>
    </source>
</evidence>
<feature type="region of interest" description="Disordered" evidence="2">
    <location>
        <begin position="199"/>
        <end position="219"/>
    </location>
</feature>
<comment type="subcellular location">
    <subcellularLocation>
        <location evidence="1">Virion</location>
    </subcellularLocation>
</comment>
<organism evidence="4 5">
    <name type="scientific">Heligmosomoides polygyrus</name>
    <name type="common">Parasitic roundworm</name>
    <dbReference type="NCBI Taxonomy" id="6339"/>
    <lineage>
        <taxon>Eukaryota</taxon>
        <taxon>Metazoa</taxon>
        <taxon>Ecdysozoa</taxon>
        <taxon>Nematoda</taxon>
        <taxon>Chromadorea</taxon>
        <taxon>Rhabditida</taxon>
        <taxon>Rhabditina</taxon>
        <taxon>Rhabditomorpha</taxon>
        <taxon>Strongyloidea</taxon>
        <taxon>Heligmosomidae</taxon>
        <taxon>Heligmosomoides</taxon>
    </lineage>
</organism>
<accession>A0A183FV47</accession>
<feature type="compositionally biased region" description="Low complexity" evidence="2">
    <location>
        <begin position="1"/>
        <end position="20"/>
    </location>
</feature>
<evidence type="ECO:0000313" key="5">
    <source>
        <dbReference type="WBParaSite" id="HPBE_0001213401-mRNA-1"/>
    </source>
</evidence>
<sequence>MSNSDASGAAGQPGAASSQATEAGKPERKRYTIQDVEALGYPSNQQLLESVVGNPTYYGIQFASQGGLTPSKASEIDWDELQVNNNVKWRKYPPIMLTAGKSTDVLHPYTVILFTASYGAPIPINWSQTGDIAVAMCLNMAGWIEGNYTLSKSFLELNYHNDLVNDAQDYSWDVLGLVESKIRPEFKDRPASGAYESMNDLHQRSRSQSPAPGEASAENVVRNPEAEAFVGHRPVMPTLSVRRERGRYTATPAEEEALKKIKALQLRRQLLPAGVALSYLLTCLVAKSSQHVKRHAEKFAEIPAKYGLNLDPGLTFKFQEEALNQIRNSVTGFQSCVAIYLLSVEEKYKAATQGFDSPEQCRIQLKAMLEIRLSFYGMVMPSLGLNVAEKLGPSAELLAVLSGSDKTAASCRVFLNFLSRLKGQDPKYRTERNLGNSSIIDPHGAFRFCRLLNQDYMISLAGAKNKNLTFLWMFIQRNLEEPTDAKVVRDSDRIFSGIQDGTLYFLDRFGRGIINRYSGGDTIRYDADDDGLMALLTKKEILDEQNAGHRSGNYHQIATTTPATQTPVPTIPDPKAASSAPSLSAFEAVIQGAAKPT</sequence>
<dbReference type="OrthoDB" id="5870404at2759"/>
<evidence type="ECO:0000256" key="2">
    <source>
        <dbReference type="SAM" id="MobiDB-lite"/>
    </source>
</evidence>
<dbReference type="Pfam" id="PF03216">
    <property type="entry name" value="Rhabdo_ncap_2"/>
    <property type="match status" value="1"/>
</dbReference>
<accession>A0A3P8A3E7</accession>
<gene>
    <name evidence="3" type="ORF">HPBE_LOCUS12135</name>
</gene>
<evidence type="ECO:0000313" key="4">
    <source>
        <dbReference type="Proteomes" id="UP000050761"/>
    </source>
</evidence>
<protein>
    <submittedName>
        <fullName evidence="5">Ubiquitin conjugation factor E4 A</fullName>
    </submittedName>
</protein>
<dbReference type="AlphaFoldDB" id="A0A183FV47"/>
<dbReference type="InterPro" id="IPR004902">
    <property type="entry name" value="Rhabdo_ncap_2"/>
</dbReference>
<reference evidence="5" key="2">
    <citation type="submission" date="2019-09" db="UniProtKB">
        <authorList>
            <consortium name="WormBaseParasite"/>
        </authorList>
    </citation>
    <scope>IDENTIFICATION</scope>
</reference>
<proteinExistence type="predicted"/>
<dbReference type="Proteomes" id="UP000050761">
    <property type="component" value="Unassembled WGS sequence"/>
</dbReference>
<keyword evidence="4" id="KW-1185">Reference proteome</keyword>
<evidence type="ECO:0000313" key="3">
    <source>
        <dbReference type="EMBL" id="VDO91037.1"/>
    </source>
</evidence>
<dbReference type="EMBL" id="UZAH01027366">
    <property type="protein sequence ID" value="VDO91037.1"/>
    <property type="molecule type" value="Genomic_DNA"/>
</dbReference>
<feature type="region of interest" description="Disordered" evidence="2">
    <location>
        <begin position="1"/>
        <end position="29"/>
    </location>
</feature>
<name>A0A183FV47_HELPZ</name>